<dbReference type="InterPro" id="IPR008844">
    <property type="entry name" value="Spore_GerAC-like"/>
</dbReference>
<evidence type="ECO:0000256" key="4">
    <source>
        <dbReference type="ARBA" id="ARBA00022729"/>
    </source>
</evidence>
<dbReference type="InterPro" id="IPR046953">
    <property type="entry name" value="Spore_GerAC-like_C"/>
</dbReference>
<keyword evidence="7" id="KW-0449">Lipoprotein</keyword>
<evidence type="ECO:0000256" key="7">
    <source>
        <dbReference type="ARBA" id="ARBA00023288"/>
    </source>
</evidence>
<keyword evidence="5" id="KW-0472">Membrane</keyword>
<comment type="caution">
    <text evidence="10">The sequence shown here is derived from an EMBL/GenBank/DDBJ whole genome shotgun (WGS) entry which is preliminary data.</text>
</comment>
<dbReference type="Gene3D" id="3.30.300.210">
    <property type="entry name" value="Nutrient germinant receptor protein C, domain 3"/>
    <property type="match status" value="1"/>
</dbReference>
<feature type="domain" description="Spore germination protein N-terminal" evidence="9">
    <location>
        <begin position="22"/>
        <end position="198"/>
    </location>
</feature>
<dbReference type="InterPro" id="IPR057336">
    <property type="entry name" value="GerAC_N"/>
</dbReference>
<evidence type="ECO:0000256" key="6">
    <source>
        <dbReference type="ARBA" id="ARBA00023139"/>
    </source>
</evidence>
<feature type="domain" description="Spore germination GerAC-like C-terminal" evidence="8">
    <location>
        <begin position="219"/>
        <end position="374"/>
    </location>
</feature>
<dbReference type="PANTHER" id="PTHR35789:SF1">
    <property type="entry name" value="SPORE GERMINATION PROTEIN B3"/>
    <property type="match status" value="1"/>
</dbReference>
<dbReference type="Pfam" id="PF25198">
    <property type="entry name" value="Spore_GerAC_N"/>
    <property type="match status" value="1"/>
</dbReference>
<reference evidence="10 11" key="1">
    <citation type="submission" date="2023-03" db="EMBL/GenBank/DDBJ databases">
        <title>Bacillus Genome Sequencing.</title>
        <authorList>
            <person name="Dunlap C."/>
        </authorList>
    </citation>
    <scope>NUCLEOTIDE SEQUENCE [LARGE SCALE GENOMIC DNA]</scope>
    <source>
        <strain evidence="10 11">NRS-1717</strain>
    </source>
</reference>
<comment type="subcellular location">
    <subcellularLocation>
        <location evidence="1">Membrane</location>
        <topology evidence="1">Lipid-anchor</topology>
    </subcellularLocation>
</comment>
<dbReference type="PANTHER" id="PTHR35789">
    <property type="entry name" value="SPORE GERMINATION PROTEIN B3"/>
    <property type="match status" value="1"/>
</dbReference>
<dbReference type="InterPro" id="IPR038501">
    <property type="entry name" value="Spore_GerAC_C_sf"/>
</dbReference>
<keyword evidence="6" id="KW-0564">Palmitate</keyword>
<dbReference type="EMBL" id="JARTFS010000012">
    <property type="protein sequence ID" value="MED4402512.1"/>
    <property type="molecule type" value="Genomic_DNA"/>
</dbReference>
<evidence type="ECO:0000313" key="11">
    <source>
        <dbReference type="Proteomes" id="UP001342826"/>
    </source>
</evidence>
<dbReference type="PROSITE" id="PS51257">
    <property type="entry name" value="PROKAR_LIPOPROTEIN"/>
    <property type="match status" value="1"/>
</dbReference>
<evidence type="ECO:0000256" key="1">
    <source>
        <dbReference type="ARBA" id="ARBA00004635"/>
    </source>
</evidence>
<evidence type="ECO:0000256" key="2">
    <source>
        <dbReference type="ARBA" id="ARBA00007886"/>
    </source>
</evidence>
<dbReference type="Proteomes" id="UP001342826">
    <property type="component" value="Unassembled WGS sequence"/>
</dbReference>
<comment type="similarity">
    <text evidence="2">Belongs to the GerABKC lipoprotein family.</text>
</comment>
<gene>
    <name evidence="10" type="ORF">P9271_14430</name>
</gene>
<proteinExistence type="inferred from homology"/>
<evidence type="ECO:0000256" key="5">
    <source>
        <dbReference type="ARBA" id="ARBA00023136"/>
    </source>
</evidence>
<evidence type="ECO:0000313" key="10">
    <source>
        <dbReference type="EMBL" id="MED4402512.1"/>
    </source>
</evidence>
<evidence type="ECO:0000259" key="9">
    <source>
        <dbReference type="Pfam" id="PF25198"/>
    </source>
</evidence>
<organism evidence="10 11">
    <name type="scientific">Metabacillus fastidiosus</name>
    <dbReference type="NCBI Taxonomy" id="1458"/>
    <lineage>
        <taxon>Bacteria</taxon>
        <taxon>Bacillati</taxon>
        <taxon>Bacillota</taxon>
        <taxon>Bacilli</taxon>
        <taxon>Bacillales</taxon>
        <taxon>Bacillaceae</taxon>
        <taxon>Metabacillus</taxon>
    </lineage>
</organism>
<name>A0ABU6P1H4_9BACI</name>
<keyword evidence="11" id="KW-1185">Reference proteome</keyword>
<dbReference type="RefSeq" id="WP_328015451.1">
    <property type="nucleotide sequence ID" value="NZ_JARTFS010000012.1"/>
</dbReference>
<protein>
    <submittedName>
        <fullName evidence="10">Ger(X)C family spore germination protein</fullName>
    </submittedName>
</protein>
<keyword evidence="3" id="KW-0309">Germination</keyword>
<evidence type="ECO:0000259" key="8">
    <source>
        <dbReference type="Pfam" id="PF05504"/>
    </source>
</evidence>
<keyword evidence="4" id="KW-0732">Signal</keyword>
<dbReference type="NCBIfam" id="TIGR02887">
    <property type="entry name" value="spore_ger_x_C"/>
    <property type="match status" value="1"/>
</dbReference>
<dbReference type="Pfam" id="PF05504">
    <property type="entry name" value="Spore_GerAC"/>
    <property type="match status" value="1"/>
</dbReference>
<sequence length="386" mass="44252">MTKYISSFLFFLLVIILSGCYDSRAPERIAYAHGMAIDYKDGEYIVYLQLINYGMLAKSEASGGDQDTPPDVRKTGKGKNINEAIFNIYPTAQQEIYFGNLSFVILSDRLLKEKGIKSVVDIWSRYPETRYQIYFYTGDDIIEQIIAVKPVLDVSKSLNRLADPKNSFEQNSTTPIVTLRELLIALNEPGHTAVIPKVFLTHDEVSPPMKAVDIVGFDGITLYNNYNKFLGNLMYEQAYGYRWINKKFSRTNLQLLKDNETLATVIINEKKTKITPIIRNNSFQFKIKVEVKGSISEIDKNGATVEEMKRAAIEQIKSEIMRTYTQALEMDADVYRLSEVLYRKNLSVWKQYEEKGKIPLDDKSIDIDVKVFIEDAWKDGLRRSGE</sequence>
<accession>A0ABU6P1H4</accession>
<evidence type="ECO:0000256" key="3">
    <source>
        <dbReference type="ARBA" id="ARBA00022544"/>
    </source>
</evidence>